<dbReference type="InterPro" id="IPR029058">
    <property type="entry name" value="AB_hydrolase_fold"/>
</dbReference>
<evidence type="ECO:0000259" key="4">
    <source>
        <dbReference type="Pfam" id="PF22244"/>
    </source>
</evidence>
<dbReference type="SUPFAM" id="SSF69318">
    <property type="entry name" value="Integrin alpha N-terminal domain"/>
    <property type="match status" value="1"/>
</dbReference>
<dbReference type="EMBL" id="DSVQ01000006">
    <property type="protein sequence ID" value="HGT38179.1"/>
    <property type="molecule type" value="Genomic_DNA"/>
</dbReference>
<dbReference type="Pfam" id="PF22244">
    <property type="entry name" value="GCE_fung"/>
    <property type="match status" value="1"/>
</dbReference>
<keyword evidence="1" id="KW-0719">Serine esterase</keyword>
<accession>A0A7C4LKX0</accession>
<keyword evidence="3 5" id="KW-0378">Hydrolase</keyword>
<dbReference type="Gene3D" id="2.130.10.130">
    <property type="entry name" value="Integrin alpha, N-terminal"/>
    <property type="match status" value="2"/>
</dbReference>
<evidence type="ECO:0000256" key="2">
    <source>
        <dbReference type="ARBA" id="ARBA00022729"/>
    </source>
</evidence>
<proteinExistence type="predicted"/>
<gene>
    <name evidence="5" type="ORF">ENS64_02760</name>
</gene>
<evidence type="ECO:0000256" key="3">
    <source>
        <dbReference type="ARBA" id="ARBA00022801"/>
    </source>
</evidence>
<dbReference type="SUPFAM" id="SSF53474">
    <property type="entry name" value="alpha/beta-Hydrolases"/>
    <property type="match status" value="1"/>
</dbReference>
<dbReference type="PANTHER" id="PTHR44103:SF1">
    <property type="entry name" value="PROPROTEIN CONVERTASE P"/>
    <property type="match status" value="1"/>
</dbReference>
<dbReference type="InterPro" id="IPR028994">
    <property type="entry name" value="Integrin_alpha_N"/>
</dbReference>
<dbReference type="AlphaFoldDB" id="A0A7C4LKX0"/>
<dbReference type="InterPro" id="IPR013517">
    <property type="entry name" value="FG-GAP"/>
</dbReference>
<comment type="caution">
    <text evidence="5">The sequence shown here is derived from an EMBL/GenBank/DDBJ whole genome shotgun (WGS) entry which is preliminary data.</text>
</comment>
<evidence type="ECO:0000313" key="5">
    <source>
        <dbReference type="EMBL" id="HGT38179.1"/>
    </source>
</evidence>
<dbReference type="InterPro" id="IPR054579">
    <property type="entry name" value="GCE-like_dom"/>
</dbReference>
<organism evidence="5">
    <name type="scientific">Schlesneria paludicola</name>
    <dbReference type="NCBI Taxonomy" id="360056"/>
    <lineage>
        <taxon>Bacteria</taxon>
        <taxon>Pseudomonadati</taxon>
        <taxon>Planctomycetota</taxon>
        <taxon>Planctomycetia</taxon>
        <taxon>Planctomycetales</taxon>
        <taxon>Planctomycetaceae</taxon>
        <taxon>Schlesneria</taxon>
    </lineage>
</organism>
<reference evidence="5" key="1">
    <citation type="journal article" date="2020" name="mSystems">
        <title>Genome- and Community-Level Interaction Insights into Carbon Utilization and Element Cycling Functions of Hydrothermarchaeota in Hydrothermal Sediment.</title>
        <authorList>
            <person name="Zhou Z."/>
            <person name="Liu Y."/>
            <person name="Xu W."/>
            <person name="Pan J."/>
            <person name="Luo Z.H."/>
            <person name="Li M."/>
        </authorList>
    </citation>
    <scope>NUCLEOTIDE SEQUENCE [LARGE SCALE GENOMIC DNA]</scope>
    <source>
        <strain evidence="5">SpSt-508</strain>
    </source>
</reference>
<keyword evidence="2" id="KW-0732">Signal</keyword>
<feature type="domain" description="4-O-methyl-glucuronoyl methylesterase-like" evidence="4">
    <location>
        <begin position="561"/>
        <end position="699"/>
    </location>
</feature>
<sequence>MRRAVWVTGWWFATVALSQAGASDLRFVVHVVDEAAEHNAAAAIDVNRDGRLDIVSGQWWYDLASGERHKVREIEIIRGRYDDYSNLPLDINGDGRLDLVSANYRSGKLYWIEQPPDPMATWTAHVIAAPGPMETARLVDLNRDGQLDVLPNGRDWAAWWEFSGRDGGVQWLRHELPKELAGHGIGAGDVNGDGLIDVVGPRGWAEAPPDPVTGTWRWHADFTLHRDSTIPILVADIDSDGDADLVWSRAHHTGIFWLEQQPRGEKRWWTKHVIDTSWSQCHTLALADLDGDGRTEILAGKRWLAHEGKDAGEWDPLVICAYTFLPESRTFRRQILSSGGNASWDLDPKVVDLDGDGDLDLLCPGRGGLCWLENVTTSATAKAATTRDAFRDDLHQQAAEYPDHRRLMVVNSDGRLVPITAPREWGTRRGHVRANMQLVMGLLPDPARRVPLDVQISHEERAEGYLRRKISFAVEPGDRIPAWLLLPAGFSAAQPAALPAMLCLHQTTGIGKDEPAGLGGLSNLHYAHELAQRGFVCLVPDYPSFGEYPYDFKTQGAHYASGSMKAIWNNLRAVDVLESLPAVDPDRIGVIGHSLGGHNALFTAVFDLRLNAVVSSCGFTPFHDYFGGKLAGWTSDRYMPRIREVYGNDPNRVPFDFYEILAALAPRGFFSNSPTKDGNFDVEGVRKAFVEARQIYHLLQVPEDRLQLEIPDAGHDFPPEVRAKAYRWLETMLK</sequence>
<dbReference type="GO" id="GO:0016787">
    <property type="term" value="F:hydrolase activity"/>
    <property type="evidence" value="ECO:0007669"/>
    <property type="project" value="UniProtKB-KW"/>
</dbReference>
<evidence type="ECO:0000256" key="1">
    <source>
        <dbReference type="ARBA" id="ARBA00022487"/>
    </source>
</evidence>
<dbReference type="Pfam" id="PF13517">
    <property type="entry name" value="FG-GAP_3"/>
    <property type="match status" value="2"/>
</dbReference>
<dbReference type="PANTHER" id="PTHR44103">
    <property type="entry name" value="PROPROTEIN CONVERTASE P"/>
    <property type="match status" value="1"/>
</dbReference>
<protein>
    <submittedName>
        <fullName evidence="5">Alpha/beta fold hydrolase</fullName>
    </submittedName>
</protein>
<name>A0A7C4LKX0_9PLAN</name>
<dbReference type="Gene3D" id="3.40.50.1820">
    <property type="entry name" value="alpha/beta hydrolase"/>
    <property type="match status" value="1"/>
</dbReference>